<dbReference type="RefSeq" id="WP_123738612.1">
    <property type="nucleotide sequence ID" value="NZ_RKHQ01000001.1"/>
</dbReference>
<dbReference type="AlphaFoldDB" id="A0A3N2D9G6"/>
<reference evidence="3 4" key="1">
    <citation type="submission" date="2018-11" db="EMBL/GenBank/DDBJ databases">
        <title>Sequencing the genomes of 1000 actinobacteria strains.</title>
        <authorList>
            <person name="Klenk H.-P."/>
        </authorList>
    </citation>
    <scope>NUCLEOTIDE SEQUENCE [LARGE SCALE GENOMIC DNA]</scope>
    <source>
        <strain evidence="3 4">DSM 13521</strain>
    </source>
</reference>
<accession>A0A3N2D9G6</accession>
<dbReference type="GO" id="GO:0016740">
    <property type="term" value="F:transferase activity"/>
    <property type="evidence" value="ECO:0007669"/>
    <property type="project" value="UniProtKB-KW"/>
</dbReference>
<keyword evidence="2" id="KW-0677">Repeat</keyword>
<evidence type="ECO:0000313" key="3">
    <source>
        <dbReference type="EMBL" id="ROR96430.1"/>
    </source>
</evidence>
<sequence>MPIPTGSRTAAFAPWTAVADDATGPGSAAGPANQARLTGLRALGHDLADTAYVADEAVVDADRLRLGDRSYLAAQTHVTGDVTIGADCSVNVFAAVRGRVRIGDGVRIGASTSILGFDHEFADPDVPVRLQGLRTRGITVEDDVWIGAQVVVLDGVRIGAHSVVGAGAVVTRDVPPYAVAVGNPARVVRDRRTGRAPEPATRARARALAEVLGATAARDVPVLLDRAWDATAEAFVDAAGVAPTVRAHCDAIELGDLVGLVPGRLTAQEHRERLRRAHRDGREPDDYHVLCVGHALDLLGDRLPREAYARWSSLTPTEVVARLDSLDWVEHAWHAGAVVDKLGTALTWALASDDPEGEAARETLLGWLLTHRDPGTGLWGSPRDPRESVNGTYRLVRGTVASWGIQLGGGDAVVDTVLRHVRAGALDAATACDALDVVHLLWWARPSARGYREAEVADVAELVLGLAVAAWTGDAGGLGAPFAPRGTEMTVISGADPTRPSLQGSEMWLALAWYAADLAGCADALGYTPRGIHRPD</sequence>
<organism evidence="3 4">
    <name type="scientific">Salana multivorans</name>
    <dbReference type="NCBI Taxonomy" id="120377"/>
    <lineage>
        <taxon>Bacteria</taxon>
        <taxon>Bacillati</taxon>
        <taxon>Actinomycetota</taxon>
        <taxon>Actinomycetes</taxon>
        <taxon>Micrococcales</taxon>
        <taxon>Beutenbergiaceae</taxon>
        <taxon>Salana</taxon>
    </lineage>
</organism>
<evidence type="ECO:0000256" key="1">
    <source>
        <dbReference type="ARBA" id="ARBA00022679"/>
    </source>
</evidence>
<dbReference type="InterPro" id="IPR001451">
    <property type="entry name" value="Hexapep"/>
</dbReference>
<evidence type="ECO:0000256" key="2">
    <source>
        <dbReference type="ARBA" id="ARBA00022737"/>
    </source>
</evidence>
<dbReference type="InterPro" id="IPR018357">
    <property type="entry name" value="Hexapep_transf_CS"/>
</dbReference>
<name>A0A3N2D9G6_9MICO</name>
<keyword evidence="1 3" id="KW-0808">Transferase</keyword>
<dbReference type="InterPro" id="IPR011004">
    <property type="entry name" value="Trimer_LpxA-like_sf"/>
</dbReference>
<dbReference type="SUPFAM" id="SSF51161">
    <property type="entry name" value="Trimeric LpxA-like enzymes"/>
    <property type="match status" value="1"/>
</dbReference>
<keyword evidence="4" id="KW-1185">Reference proteome</keyword>
<evidence type="ECO:0000313" key="4">
    <source>
        <dbReference type="Proteomes" id="UP000275356"/>
    </source>
</evidence>
<protein>
    <submittedName>
        <fullName evidence="3">Transferase family hexapeptide repeat protein</fullName>
    </submittedName>
</protein>
<dbReference type="Proteomes" id="UP000275356">
    <property type="component" value="Unassembled WGS sequence"/>
</dbReference>
<dbReference type="PANTHER" id="PTHR23416">
    <property type="entry name" value="SIALIC ACID SYNTHASE-RELATED"/>
    <property type="match status" value="1"/>
</dbReference>
<gene>
    <name evidence="3" type="ORF">EDD28_1014</name>
</gene>
<dbReference type="PANTHER" id="PTHR23416:SF78">
    <property type="entry name" value="LIPOPOLYSACCHARIDE BIOSYNTHESIS O-ACETYL TRANSFERASE WBBJ-RELATED"/>
    <property type="match status" value="1"/>
</dbReference>
<dbReference type="CDD" id="cd04647">
    <property type="entry name" value="LbH_MAT_like"/>
    <property type="match status" value="1"/>
</dbReference>
<comment type="caution">
    <text evidence="3">The sequence shown here is derived from an EMBL/GenBank/DDBJ whole genome shotgun (WGS) entry which is preliminary data.</text>
</comment>
<dbReference type="PROSITE" id="PS00101">
    <property type="entry name" value="HEXAPEP_TRANSFERASES"/>
    <property type="match status" value="1"/>
</dbReference>
<proteinExistence type="predicted"/>
<dbReference type="Gene3D" id="2.160.10.10">
    <property type="entry name" value="Hexapeptide repeat proteins"/>
    <property type="match status" value="1"/>
</dbReference>
<dbReference type="EMBL" id="RKHQ01000001">
    <property type="protein sequence ID" value="ROR96430.1"/>
    <property type="molecule type" value="Genomic_DNA"/>
</dbReference>
<dbReference type="Pfam" id="PF00132">
    <property type="entry name" value="Hexapep"/>
    <property type="match status" value="1"/>
</dbReference>
<dbReference type="InterPro" id="IPR051159">
    <property type="entry name" value="Hexapeptide_acetyltransf"/>
</dbReference>
<dbReference type="OrthoDB" id="2643438at2"/>